<dbReference type="InterPro" id="IPR001910">
    <property type="entry name" value="Inosine/uridine_hydrolase_dom"/>
</dbReference>
<evidence type="ECO:0000313" key="6">
    <source>
        <dbReference type="EMBL" id="OAA68644.1"/>
    </source>
</evidence>
<dbReference type="Proteomes" id="UP000076874">
    <property type="component" value="Unassembled WGS sequence"/>
</dbReference>
<evidence type="ECO:0000256" key="1">
    <source>
        <dbReference type="ARBA" id="ARBA00009176"/>
    </source>
</evidence>
<keyword evidence="7" id="KW-1185">Reference proteome</keyword>
<dbReference type="OrthoDB" id="432381at2759"/>
<dbReference type="Gene3D" id="3.90.245.10">
    <property type="entry name" value="Ribonucleoside hydrolase-like"/>
    <property type="match status" value="1"/>
</dbReference>
<dbReference type="SUPFAM" id="SSF53590">
    <property type="entry name" value="Nucleoside hydrolase"/>
    <property type="match status" value="1"/>
</dbReference>
<dbReference type="GO" id="GO:0008477">
    <property type="term" value="F:purine nucleosidase activity"/>
    <property type="evidence" value="ECO:0007669"/>
    <property type="project" value="TreeGrafter"/>
</dbReference>
<comment type="similarity">
    <text evidence="1">Belongs to the IUNH family.</text>
</comment>
<gene>
    <name evidence="6" type="ORF">SPI_00839</name>
</gene>
<accession>A0A162LCH8</accession>
<evidence type="ECO:0000313" key="7">
    <source>
        <dbReference type="Proteomes" id="UP000076874"/>
    </source>
</evidence>
<protein>
    <submittedName>
        <fullName evidence="6">Uridine nucleosidase</fullName>
    </submittedName>
</protein>
<name>A0A162LCH8_9HYPO</name>
<dbReference type="EMBL" id="AZHD01000001">
    <property type="protein sequence ID" value="OAA68644.1"/>
    <property type="molecule type" value="Genomic_DNA"/>
</dbReference>
<dbReference type="InterPro" id="IPR023186">
    <property type="entry name" value="IUNH"/>
</dbReference>
<dbReference type="GO" id="GO:0005829">
    <property type="term" value="C:cytosol"/>
    <property type="evidence" value="ECO:0007669"/>
    <property type="project" value="TreeGrafter"/>
</dbReference>
<sequence length="351" mass="36635">MRAYSFDRNTTWNATSILTAISKENDVQVYPGAALPLSRPPLSAGSEIHGASGLDGTDLLPQPLRPANPDGSAVAAMAKALGAQPPGTAWLVATGALTNVAQLFEAHPELVDHLAGVSYMGGAVGGGFTTAVMGEVNGQARIGNTTPFAEFNILLDPEAAAAVFHNPRLAQKTTLIPLDVTHLVLATPAVQDLLLHGPAGSCDGAGADGGSQLTGKTVLRTMLVQLLNFFADTYKKVFGISSGPPLHDPLAVAAVLTGTAFEIPFYDYPINGSADKSSSQQRERYEVRVVTSGTTAEALLGQEETGRTVVRLLAPGTGGVRIPRGLDVPLFWQVLEECCTRADEANAQNGR</sequence>
<evidence type="ECO:0000259" key="5">
    <source>
        <dbReference type="Pfam" id="PF01156"/>
    </source>
</evidence>
<keyword evidence="2" id="KW-0378">Hydrolase</keyword>
<dbReference type="PANTHER" id="PTHR12304">
    <property type="entry name" value="INOSINE-URIDINE PREFERRING NUCLEOSIDE HYDROLASE"/>
    <property type="match status" value="1"/>
</dbReference>
<dbReference type="GO" id="GO:0006152">
    <property type="term" value="P:purine nucleoside catabolic process"/>
    <property type="evidence" value="ECO:0007669"/>
    <property type="project" value="TreeGrafter"/>
</dbReference>
<dbReference type="STRING" id="1081102.A0A162LCH8"/>
<dbReference type="AlphaFoldDB" id="A0A162LCH8"/>
<evidence type="ECO:0000256" key="4">
    <source>
        <dbReference type="SAM" id="MobiDB-lite"/>
    </source>
</evidence>
<keyword evidence="3" id="KW-0326">Glycosidase</keyword>
<evidence type="ECO:0000256" key="2">
    <source>
        <dbReference type="ARBA" id="ARBA00022801"/>
    </source>
</evidence>
<dbReference type="InterPro" id="IPR036452">
    <property type="entry name" value="Ribo_hydro-like"/>
</dbReference>
<proteinExistence type="inferred from homology"/>
<dbReference type="PANTHER" id="PTHR12304:SF4">
    <property type="entry name" value="URIDINE NUCLEOSIDASE"/>
    <property type="match status" value="1"/>
</dbReference>
<feature type="region of interest" description="Disordered" evidence="4">
    <location>
        <begin position="46"/>
        <end position="67"/>
    </location>
</feature>
<evidence type="ECO:0000256" key="3">
    <source>
        <dbReference type="ARBA" id="ARBA00023295"/>
    </source>
</evidence>
<dbReference type="Pfam" id="PF01156">
    <property type="entry name" value="IU_nuc_hydro"/>
    <property type="match status" value="1"/>
</dbReference>
<organism evidence="6 7">
    <name type="scientific">Niveomyces insectorum RCEF 264</name>
    <dbReference type="NCBI Taxonomy" id="1081102"/>
    <lineage>
        <taxon>Eukaryota</taxon>
        <taxon>Fungi</taxon>
        <taxon>Dikarya</taxon>
        <taxon>Ascomycota</taxon>
        <taxon>Pezizomycotina</taxon>
        <taxon>Sordariomycetes</taxon>
        <taxon>Hypocreomycetidae</taxon>
        <taxon>Hypocreales</taxon>
        <taxon>Cordycipitaceae</taxon>
        <taxon>Niveomyces</taxon>
    </lineage>
</organism>
<reference evidence="6 7" key="1">
    <citation type="journal article" date="2016" name="Genome Biol. Evol.">
        <title>Divergent and convergent evolution of fungal pathogenicity.</title>
        <authorList>
            <person name="Shang Y."/>
            <person name="Xiao G."/>
            <person name="Zheng P."/>
            <person name="Cen K."/>
            <person name="Zhan S."/>
            <person name="Wang C."/>
        </authorList>
    </citation>
    <scope>NUCLEOTIDE SEQUENCE [LARGE SCALE GENOMIC DNA]</scope>
    <source>
        <strain evidence="6 7">RCEF 264</strain>
    </source>
</reference>
<comment type="caution">
    <text evidence="6">The sequence shown here is derived from an EMBL/GenBank/DDBJ whole genome shotgun (WGS) entry which is preliminary data.</text>
</comment>
<feature type="domain" description="Inosine/uridine-preferring nucleoside hydrolase" evidence="5">
    <location>
        <begin position="9"/>
        <end position="333"/>
    </location>
</feature>